<reference evidence="4" key="1">
    <citation type="submission" date="2020-11" db="EMBL/GenBank/DDBJ databases">
        <authorList>
            <consortium name="DOE Joint Genome Institute"/>
            <person name="Ahrendt S."/>
            <person name="Riley R."/>
            <person name="Andreopoulos W."/>
            <person name="Labutti K."/>
            <person name="Pangilinan J."/>
            <person name="Ruiz-Duenas F.J."/>
            <person name="Barrasa J.M."/>
            <person name="Sanchez-Garcia M."/>
            <person name="Camarero S."/>
            <person name="Miyauchi S."/>
            <person name="Serrano A."/>
            <person name="Linde D."/>
            <person name="Babiker R."/>
            <person name="Drula E."/>
            <person name="Ayuso-Fernandez I."/>
            <person name="Pacheco R."/>
            <person name="Padilla G."/>
            <person name="Ferreira P."/>
            <person name="Barriuso J."/>
            <person name="Kellner H."/>
            <person name="Castanera R."/>
            <person name="Alfaro M."/>
            <person name="Ramirez L."/>
            <person name="Pisabarro A.G."/>
            <person name="Kuo A."/>
            <person name="Tritt A."/>
            <person name="Lipzen A."/>
            <person name="He G."/>
            <person name="Yan M."/>
            <person name="Ng V."/>
            <person name="Cullen D."/>
            <person name="Martin F."/>
            <person name="Rosso M.-N."/>
            <person name="Henrissat B."/>
            <person name="Hibbett D."/>
            <person name="Martinez A.T."/>
            <person name="Grigoriev I.V."/>
        </authorList>
    </citation>
    <scope>NUCLEOTIDE SEQUENCE</scope>
    <source>
        <strain evidence="4">CBS 506.95</strain>
    </source>
</reference>
<dbReference type="Gene3D" id="3.40.50.1820">
    <property type="entry name" value="alpha/beta hydrolase"/>
    <property type="match status" value="1"/>
</dbReference>
<dbReference type="PANTHER" id="PTHR43329">
    <property type="entry name" value="EPOXIDE HYDROLASE"/>
    <property type="match status" value="1"/>
</dbReference>
<dbReference type="Pfam" id="PF00561">
    <property type="entry name" value="Abhydrolase_1"/>
    <property type="match status" value="1"/>
</dbReference>
<dbReference type="AlphaFoldDB" id="A0A9P6EU70"/>
<dbReference type="InterPro" id="IPR000073">
    <property type="entry name" value="AB_hydrolase_1"/>
</dbReference>
<accession>A0A9P6EU70</accession>
<evidence type="ECO:0000313" key="4">
    <source>
        <dbReference type="EMBL" id="KAF9535124.1"/>
    </source>
</evidence>
<dbReference type="OrthoDB" id="284184at2759"/>
<dbReference type="SUPFAM" id="SSF53474">
    <property type="entry name" value="alpha/beta-Hydrolases"/>
    <property type="match status" value="1"/>
</dbReference>
<dbReference type="Proteomes" id="UP000807306">
    <property type="component" value="Unassembled WGS sequence"/>
</dbReference>
<dbReference type="InterPro" id="IPR000639">
    <property type="entry name" value="Epox_hydrolase-like"/>
</dbReference>
<dbReference type="EMBL" id="MU157825">
    <property type="protein sequence ID" value="KAF9535124.1"/>
    <property type="molecule type" value="Genomic_DNA"/>
</dbReference>
<dbReference type="InterPro" id="IPR029058">
    <property type="entry name" value="AB_hydrolase_fold"/>
</dbReference>
<dbReference type="PRINTS" id="PR00111">
    <property type="entry name" value="ABHYDROLASE"/>
</dbReference>
<keyword evidence="1 4" id="KW-0378">Hydrolase</keyword>
<evidence type="ECO:0000256" key="1">
    <source>
        <dbReference type="ARBA" id="ARBA00022801"/>
    </source>
</evidence>
<proteinExistence type="inferred from homology"/>
<evidence type="ECO:0000313" key="5">
    <source>
        <dbReference type="Proteomes" id="UP000807306"/>
    </source>
</evidence>
<comment type="caution">
    <text evidence="4">The sequence shown here is derived from an EMBL/GenBank/DDBJ whole genome shotgun (WGS) entry which is preliminary data.</text>
</comment>
<feature type="domain" description="AB hydrolase-1" evidence="3">
    <location>
        <begin position="38"/>
        <end position="288"/>
    </location>
</feature>
<evidence type="ECO:0000259" key="3">
    <source>
        <dbReference type="Pfam" id="PF00561"/>
    </source>
</evidence>
<name>A0A9P6EU70_9AGAR</name>
<gene>
    <name evidence="4" type="ORF">CPB83DRAFT_866353</name>
</gene>
<sequence>MDPSNPESFNHRSALLSTGRTYHFVDQVPKGYDSKLNPTLLCVHGFPDLWYGWRHQIGPWVRHGLRVVAPDMLGYGGTSKPTDPAEYTTSKTCADLVALLELLEVQKAVLIGHDWGSAIVGRFALWYPERILALVMISVPYSPPARKYIPLEEIIKKAPNLGYQAYFASEQSTEEIDSHEGSFRDLILDNRERKHRLVLTPQEFSYYNEQLSQGMRGPLNYYRTTKLRFDEEKAANLPSHLRDDLPFLFIYGTEDGTVVKPVLEKSKKFIKRYQEIVLEGRGHWLMVEAKDEFTEKIASWLEGLTSLNLERQSKL</sequence>
<organism evidence="4 5">
    <name type="scientific">Crepidotus variabilis</name>
    <dbReference type="NCBI Taxonomy" id="179855"/>
    <lineage>
        <taxon>Eukaryota</taxon>
        <taxon>Fungi</taxon>
        <taxon>Dikarya</taxon>
        <taxon>Basidiomycota</taxon>
        <taxon>Agaricomycotina</taxon>
        <taxon>Agaricomycetes</taxon>
        <taxon>Agaricomycetidae</taxon>
        <taxon>Agaricales</taxon>
        <taxon>Agaricineae</taxon>
        <taxon>Crepidotaceae</taxon>
        <taxon>Crepidotus</taxon>
    </lineage>
</organism>
<keyword evidence="5" id="KW-1185">Reference proteome</keyword>
<dbReference type="GO" id="GO:0016787">
    <property type="term" value="F:hydrolase activity"/>
    <property type="evidence" value="ECO:0007669"/>
    <property type="project" value="UniProtKB-KW"/>
</dbReference>
<dbReference type="PRINTS" id="PR00412">
    <property type="entry name" value="EPOXHYDRLASE"/>
</dbReference>
<comment type="similarity">
    <text evidence="2">Belongs to the AB hydrolase superfamily. Epoxide hydrolase family.</text>
</comment>
<protein>
    <submittedName>
        <fullName evidence="4">Alpha/Beta hydrolase protein</fullName>
    </submittedName>
</protein>
<evidence type="ECO:0000256" key="2">
    <source>
        <dbReference type="ARBA" id="ARBA00038334"/>
    </source>
</evidence>